<accession>A0A7U8G8I1</accession>
<reference evidence="2 3" key="1">
    <citation type="submission" date="2018-06" db="EMBL/GenBank/DDBJ databases">
        <authorList>
            <consortium name="PulseNet: The National Subtyping Network for Foodborne Disease Surveillance"/>
            <person name="Tarr C.L."/>
            <person name="Trees E."/>
            <person name="Katz L.S."/>
            <person name="Carleton-Romer H.A."/>
            <person name="Stroika S."/>
            <person name="Kucerova Z."/>
            <person name="Roache K.F."/>
            <person name="Sabol A.L."/>
            <person name="Besser J."/>
            <person name="Gerner-Smidt P."/>
        </authorList>
    </citation>
    <scope>NUCLEOTIDE SEQUENCE [LARGE SCALE GENOMIC DNA]</scope>
    <source>
        <strain evidence="2 3">PNUSAC003104</strain>
    </source>
</reference>
<proteinExistence type="predicted"/>
<dbReference type="AlphaFoldDB" id="A0A7U8G8I1"/>
<evidence type="ECO:0000313" key="2">
    <source>
        <dbReference type="EMBL" id="EAJ1621972.1"/>
    </source>
</evidence>
<feature type="non-terminal residue" evidence="2">
    <location>
        <position position="293"/>
    </location>
</feature>
<keyword evidence="1" id="KW-0175">Coiled coil</keyword>
<evidence type="ECO:0000313" key="3">
    <source>
        <dbReference type="Proteomes" id="UP000535305"/>
    </source>
</evidence>
<sequence length="293" mass="34390">MLPIKNLNDYNKKHQVVYRQENSILGIDGSIQNVEKFVVARETTKEDFIKLFVENIYYLVKLDNNEKTLFFIILSKMDYKNIIFFDRSLKKGIIESGVMSKTSLYRAFNGLLNKKVLFEIENKENLKEIMMIYSNEAYIVNPNLVGKGSFRDLKQLRHTMVTDYDFEKLEIRQQLIQQEKHDGFDEIAENIDEHEIKKVEKQDNETKIVVGKKINETYKQAALFNEDEDKSEDINDTKLLIAKIELKEAELKLKKIEIEQKDSSDADRKILIAQIELEEAQLKLKKATLLQQN</sequence>
<evidence type="ECO:0000256" key="1">
    <source>
        <dbReference type="SAM" id="Coils"/>
    </source>
</evidence>
<dbReference type="EMBL" id="AABVLA010000016">
    <property type="protein sequence ID" value="EAJ1621972.1"/>
    <property type="molecule type" value="Genomic_DNA"/>
</dbReference>
<evidence type="ECO:0008006" key="4">
    <source>
        <dbReference type="Google" id="ProtNLM"/>
    </source>
</evidence>
<gene>
    <name evidence="2" type="ORF">CT510_04770</name>
</gene>
<feature type="coiled-coil region" evidence="1">
    <location>
        <begin position="239"/>
        <end position="292"/>
    </location>
</feature>
<organism evidence="2 3">
    <name type="scientific">Campylobacter upsaliensis</name>
    <dbReference type="NCBI Taxonomy" id="28080"/>
    <lineage>
        <taxon>Bacteria</taxon>
        <taxon>Pseudomonadati</taxon>
        <taxon>Campylobacterota</taxon>
        <taxon>Epsilonproteobacteria</taxon>
        <taxon>Campylobacterales</taxon>
        <taxon>Campylobacteraceae</taxon>
        <taxon>Campylobacter</taxon>
    </lineage>
</organism>
<protein>
    <recommendedName>
        <fullName evidence="4">Plasmid replication protein RepL domain-containing protein</fullName>
    </recommendedName>
</protein>
<dbReference type="Proteomes" id="UP000535305">
    <property type="component" value="Unassembled WGS sequence"/>
</dbReference>
<name>A0A7U8G8I1_CAMUP</name>
<keyword evidence="3" id="KW-1185">Reference proteome</keyword>
<comment type="caution">
    <text evidence="2">The sequence shown here is derived from an EMBL/GenBank/DDBJ whole genome shotgun (WGS) entry which is preliminary data.</text>
</comment>